<dbReference type="GO" id="GO:0016126">
    <property type="term" value="P:sterol biosynthetic process"/>
    <property type="evidence" value="ECO:0007669"/>
    <property type="project" value="UniProtKB-UniRule"/>
</dbReference>
<proteinExistence type="evidence at transcript level"/>
<comment type="function">
    <text evidence="9">Catalyzes the stereospecific oxidation of squalene to (S)-2,3-epoxysqualene, and is considered to be a rate-limiting enzyme in steroid biosynthesis.</text>
</comment>
<dbReference type="Pfam" id="PF08491">
    <property type="entry name" value="SE"/>
    <property type="match status" value="1"/>
</dbReference>
<keyword evidence="8" id="KW-0472">Membrane</keyword>
<dbReference type="SUPFAM" id="SSF51905">
    <property type="entry name" value="FAD/NAD(P)-binding domain"/>
    <property type="match status" value="1"/>
</dbReference>
<dbReference type="InterPro" id="IPR040125">
    <property type="entry name" value="Squalene_monox"/>
</dbReference>
<dbReference type="GO" id="GO:0004506">
    <property type="term" value="F:squalene monooxygenase activity"/>
    <property type="evidence" value="ECO:0007669"/>
    <property type="project" value="UniProtKB-UniRule"/>
</dbReference>
<dbReference type="InterPro" id="IPR036188">
    <property type="entry name" value="FAD/NAD-bd_sf"/>
</dbReference>
<comment type="subcellular location">
    <subcellularLocation>
        <location evidence="9">Membrane</location>
        <topology evidence="9">Multi-pass membrane protein</topology>
    </subcellularLocation>
</comment>
<comment type="catalytic activity">
    <reaction evidence="9">
        <text>squalene + reduced [NADPH--hemoprotein reductase] + O2 = (S)-2,3-epoxysqualene + oxidized [NADPH--hemoprotein reductase] + H2O + H(+)</text>
        <dbReference type="Rhea" id="RHEA:25282"/>
        <dbReference type="Rhea" id="RHEA-COMP:11964"/>
        <dbReference type="Rhea" id="RHEA-COMP:11965"/>
        <dbReference type="ChEBI" id="CHEBI:15377"/>
        <dbReference type="ChEBI" id="CHEBI:15378"/>
        <dbReference type="ChEBI" id="CHEBI:15379"/>
        <dbReference type="ChEBI" id="CHEBI:15440"/>
        <dbReference type="ChEBI" id="CHEBI:15441"/>
        <dbReference type="ChEBI" id="CHEBI:57618"/>
        <dbReference type="ChEBI" id="CHEBI:58210"/>
        <dbReference type="EC" id="1.14.14.17"/>
    </reaction>
</comment>
<dbReference type="InterPro" id="IPR013698">
    <property type="entry name" value="Squalene_epoxidase"/>
</dbReference>
<evidence type="ECO:0000256" key="8">
    <source>
        <dbReference type="ARBA" id="ARBA00023136"/>
    </source>
</evidence>
<evidence type="ECO:0000256" key="7">
    <source>
        <dbReference type="ARBA" id="ARBA00023002"/>
    </source>
</evidence>
<dbReference type="PANTHER" id="PTHR10835">
    <property type="entry name" value="SQUALENE MONOOXYGENASE"/>
    <property type="match status" value="1"/>
</dbReference>
<dbReference type="GO" id="GO:0016020">
    <property type="term" value="C:membrane"/>
    <property type="evidence" value="ECO:0007669"/>
    <property type="project" value="UniProtKB-SubCell"/>
</dbReference>
<evidence type="ECO:0000313" key="11">
    <source>
        <dbReference type="EMBL" id="BBD19828.1"/>
    </source>
</evidence>
<evidence type="ECO:0000256" key="3">
    <source>
        <dbReference type="ARBA" id="ARBA00008802"/>
    </source>
</evidence>
<dbReference type="PRINTS" id="PR00420">
    <property type="entry name" value="RNGMNOXGNASE"/>
</dbReference>
<evidence type="ECO:0000256" key="6">
    <source>
        <dbReference type="ARBA" id="ARBA00022827"/>
    </source>
</evidence>
<comment type="cofactor">
    <cofactor evidence="1 9">
        <name>FAD</name>
        <dbReference type="ChEBI" id="CHEBI:57692"/>
    </cofactor>
</comment>
<dbReference type="PANTHER" id="PTHR10835:SF0">
    <property type="entry name" value="SQUALENE MONOOXYGENASE"/>
    <property type="match status" value="1"/>
</dbReference>
<evidence type="ECO:0000256" key="2">
    <source>
        <dbReference type="ARBA" id="ARBA00005018"/>
    </source>
</evidence>
<name>A0A2Z6BE65_BOTBR</name>
<organism evidence="11">
    <name type="scientific">Botryococcus braunii</name>
    <name type="common">Green alga</name>
    <dbReference type="NCBI Taxonomy" id="38881"/>
    <lineage>
        <taxon>Eukaryota</taxon>
        <taxon>Viridiplantae</taxon>
        <taxon>Chlorophyta</taxon>
        <taxon>core chlorophytes</taxon>
        <taxon>Trebouxiophyceae</taxon>
        <taxon>Trebouxiophyceae incertae sedis</taxon>
        <taxon>Elliptochloris clade</taxon>
        <taxon>Botryococcus</taxon>
    </lineage>
</organism>
<dbReference type="GO" id="GO:0005783">
    <property type="term" value="C:endoplasmic reticulum"/>
    <property type="evidence" value="ECO:0007669"/>
    <property type="project" value="TreeGrafter"/>
</dbReference>
<dbReference type="GO" id="GO:0050660">
    <property type="term" value="F:flavin adenine dinucleotide binding"/>
    <property type="evidence" value="ECO:0007669"/>
    <property type="project" value="UniProtKB-UniRule"/>
</dbReference>
<keyword evidence="6 9" id="KW-0274">FAD</keyword>
<comment type="similarity">
    <text evidence="3 9">Belongs to the squalene monooxygenase family.</text>
</comment>
<evidence type="ECO:0000256" key="4">
    <source>
        <dbReference type="ARBA" id="ARBA00012312"/>
    </source>
</evidence>
<dbReference type="EMBL" id="AB923910">
    <property type="protein sequence ID" value="BBD19828.1"/>
    <property type="molecule type" value="mRNA"/>
</dbReference>
<keyword evidence="7 9" id="KW-0560">Oxidoreductase</keyword>
<gene>
    <name evidence="11" type="primary">SQE-IV</name>
</gene>
<keyword evidence="5 9" id="KW-0285">Flavoprotein</keyword>
<comment type="pathway">
    <text evidence="2">Terpene metabolism; lanosterol biosynthesis; lanosterol from farnesyl diphosphate: step 2/3.</text>
</comment>
<dbReference type="Gene3D" id="3.50.50.60">
    <property type="entry name" value="FAD/NAD(P)-binding domain"/>
    <property type="match status" value="1"/>
</dbReference>
<sequence length="510" mass="55762">MSDLEHTSSSVIPSNTDYAFDPQIWDLIIVGAGVAGSALAHSQGKDGRRVLLLERDLAEPDRIVGEYLQPGGVQKLEELGLGDCVAAIDAAQVQGYCIIKKGERAFLSYPDGGVAGSVTGRGFHHGRFIQKLRQAAAAHPTVTLRQGIVKALTDEEGRAWRGEEGVIGGVIYRTPDGEDRIARGALTVVCDGMHSCLRTHLSVPRMQQPSYFVGLILKGCQLPHKGRAHSVIARPAPVLFYPISSTEVRCMVDVPGPKLPSLMSGELQAYLRDNVAPQLPPSLQAPFLKGVEEGAIRSMQCKVLPAAPLRRPGGLLLGDSFNMRHPITGGGMTVALSDVALLSEILGNLPDFKDPHKTARSIASFYWRRIPYSASINILANSLYDMMCDRGSEGQAEIMDACFNYLKLGQWYSEGPVSLIGGLSPRLSTLAIHMLCMAIFGAVRLQTRWSPLRGWKLIWSALFYAVTVYIPLVKAEALDYVSYCLRYGQRNQNQKNAPSLWHLRDHVHSI</sequence>
<evidence type="ECO:0000259" key="10">
    <source>
        <dbReference type="Pfam" id="PF08491"/>
    </source>
</evidence>
<dbReference type="EC" id="1.14.14.17" evidence="4 9"/>
<evidence type="ECO:0000256" key="5">
    <source>
        <dbReference type="ARBA" id="ARBA00022630"/>
    </source>
</evidence>
<protein>
    <recommendedName>
        <fullName evidence="4 9">Squalene monooxygenase</fullName>
        <ecNumber evidence="4 9">1.14.14.17</ecNumber>
    </recommendedName>
</protein>
<accession>A0A2Z6BE65</accession>
<reference evidence="11" key="1">
    <citation type="submission" date="2014-04" db="EMBL/GenBank/DDBJ databases">
        <title>Cloning and characterization of a squalene-2,3-epoxidase gene from Botryococcus braunii, race B.</title>
        <authorList>
            <person name="Uchida H."/>
            <person name="Fukunaga Y."/>
            <person name="Sumimoto K."/>
            <person name="Matsunaga S."/>
            <person name="Okada S."/>
        </authorList>
    </citation>
    <scope>NUCLEOTIDE SEQUENCE</scope>
    <source>
        <strain evidence="11">Showa</strain>
    </source>
</reference>
<dbReference type="UniPathway" id="UPA00767">
    <property type="reaction ID" value="UER00752"/>
</dbReference>
<evidence type="ECO:0000256" key="1">
    <source>
        <dbReference type="ARBA" id="ARBA00001974"/>
    </source>
</evidence>
<feature type="domain" description="Squalene epoxidase" evidence="10">
    <location>
        <begin position="185"/>
        <end position="445"/>
    </location>
</feature>
<evidence type="ECO:0000256" key="9">
    <source>
        <dbReference type="RuleBase" id="RU367121"/>
    </source>
</evidence>
<dbReference type="AlphaFoldDB" id="A0A2Z6BE65"/>